<organism evidence="1 2">
    <name type="scientific">Bacteroides clarus</name>
    <dbReference type="NCBI Taxonomy" id="626929"/>
    <lineage>
        <taxon>Bacteria</taxon>
        <taxon>Pseudomonadati</taxon>
        <taxon>Bacteroidota</taxon>
        <taxon>Bacteroidia</taxon>
        <taxon>Bacteroidales</taxon>
        <taxon>Bacteroidaceae</taxon>
        <taxon>Bacteroides</taxon>
    </lineage>
</organism>
<evidence type="ECO:0000313" key="1">
    <source>
        <dbReference type="EMBL" id="OUP31667.1"/>
    </source>
</evidence>
<name>A0A1Y4JGN0_9BACE</name>
<proteinExistence type="predicted"/>
<sequence length="83" mass="9504">MVMDNIIVKKSRKNIFKVVKVRDTLLSIGVGETEQFKMSQMNYNSAKVTASNIKSDGIATFEIKKEEVKPGRKPKRFEVTRLK</sequence>
<dbReference type="AlphaFoldDB" id="A0A1Y4JGN0"/>
<protein>
    <submittedName>
        <fullName evidence="1">Uncharacterized protein</fullName>
    </submittedName>
</protein>
<comment type="caution">
    <text evidence="1">The sequence shown here is derived from an EMBL/GenBank/DDBJ whole genome shotgun (WGS) entry which is preliminary data.</text>
</comment>
<dbReference type="Proteomes" id="UP000196587">
    <property type="component" value="Unassembled WGS sequence"/>
</dbReference>
<accession>A0A1Y4JGN0</accession>
<reference evidence="2" key="1">
    <citation type="submission" date="2017-04" db="EMBL/GenBank/DDBJ databases">
        <title>Function of individual gut microbiota members based on whole genome sequencing of pure cultures obtained from chicken caecum.</title>
        <authorList>
            <person name="Medvecky M."/>
            <person name="Cejkova D."/>
            <person name="Polansky O."/>
            <person name="Karasova D."/>
            <person name="Kubasova T."/>
            <person name="Cizek A."/>
            <person name="Rychlik I."/>
        </authorList>
    </citation>
    <scope>NUCLEOTIDE SEQUENCE [LARGE SCALE GENOMIC DNA]</scope>
    <source>
        <strain evidence="2">An189</strain>
    </source>
</reference>
<gene>
    <name evidence="1" type="ORF">B5F24_16420</name>
</gene>
<dbReference type="EMBL" id="NFKE01000019">
    <property type="protein sequence ID" value="OUP31667.1"/>
    <property type="molecule type" value="Genomic_DNA"/>
</dbReference>
<evidence type="ECO:0000313" key="2">
    <source>
        <dbReference type="Proteomes" id="UP000196587"/>
    </source>
</evidence>